<dbReference type="Gene3D" id="3.90.226.10">
    <property type="entry name" value="2-enoyl-CoA Hydratase, Chain A, domain 1"/>
    <property type="match status" value="1"/>
</dbReference>
<sequence length="260" mass="28609">MSSEVTVERIGRTSLVTINRPEARNALTREVIRGVRDAFIKANRDPELRCVVLTGAGQHFCAGADLRKNLMADPNLMDNLETYLDEYHSVIKAIVECEKPSIAMLDGCAVGFGADLALVCDLRVATPEAYVQEKFVKIGLMPDGGGTFFLPRLVGTARAMQMILLAEKIMGPELLSLGVVARVVASAELRETTFAVARQLEQGPPLAYREIRRALYASLGSIEDALRREREGQLRLLRSADAMEGIMSFVQKREPAFQGK</sequence>
<evidence type="ECO:0000313" key="3">
    <source>
        <dbReference type="Proteomes" id="UP001374803"/>
    </source>
</evidence>
<dbReference type="CDD" id="cd06558">
    <property type="entry name" value="crotonase-like"/>
    <property type="match status" value="1"/>
</dbReference>
<protein>
    <submittedName>
        <fullName evidence="2">Enoyl-CoA hydratase</fullName>
    </submittedName>
</protein>
<gene>
    <name evidence="2" type="ORF">LVJ94_18320</name>
</gene>
<dbReference type="InterPro" id="IPR029045">
    <property type="entry name" value="ClpP/crotonase-like_dom_sf"/>
</dbReference>
<name>A0ABZ2LH19_9BACT</name>
<evidence type="ECO:0000313" key="2">
    <source>
        <dbReference type="EMBL" id="WXB09178.1"/>
    </source>
</evidence>
<reference evidence="2" key="1">
    <citation type="submission" date="2021-12" db="EMBL/GenBank/DDBJ databases">
        <title>Discovery of the Pendulisporaceae a myxobacterial family with distinct sporulation behavior and unique specialized metabolism.</title>
        <authorList>
            <person name="Garcia R."/>
            <person name="Popoff A."/>
            <person name="Bader C.D."/>
            <person name="Loehr J."/>
            <person name="Walesch S."/>
            <person name="Walt C."/>
            <person name="Boldt J."/>
            <person name="Bunk B."/>
            <person name="Haeckl F.J.F.P.J."/>
            <person name="Gunesch A.P."/>
            <person name="Birkelbach J."/>
            <person name="Nuebel U."/>
            <person name="Pietschmann T."/>
            <person name="Bach T."/>
            <person name="Mueller R."/>
        </authorList>
    </citation>
    <scope>NUCLEOTIDE SEQUENCE</scope>
    <source>
        <strain evidence="2">MSr11367</strain>
    </source>
</reference>
<dbReference type="SUPFAM" id="SSF52096">
    <property type="entry name" value="ClpP/crotonase"/>
    <property type="match status" value="1"/>
</dbReference>
<dbReference type="Pfam" id="PF00378">
    <property type="entry name" value="ECH_1"/>
    <property type="match status" value="1"/>
</dbReference>
<comment type="similarity">
    <text evidence="1">Belongs to the enoyl-CoA hydratase/isomerase family.</text>
</comment>
<organism evidence="2 3">
    <name type="scientific">Pendulispora rubella</name>
    <dbReference type="NCBI Taxonomy" id="2741070"/>
    <lineage>
        <taxon>Bacteria</taxon>
        <taxon>Pseudomonadati</taxon>
        <taxon>Myxococcota</taxon>
        <taxon>Myxococcia</taxon>
        <taxon>Myxococcales</taxon>
        <taxon>Sorangiineae</taxon>
        <taxon>Pendulisporaceae</taxon>
        <taxon>Pendulispora</taxon>
    </lineage>
</organism>
<dbReference type="Proteomes" id="UP001374803">
    <property type="component" value="Chromosome"/>
</dbReference>
<dbReference type="PANTHER" id="PTHR43802:SF1">
    <property type="entry name" value="IP11341P-RELATED"/>
    <property type="match status" value="1"/>
</dbReference>
<dbReference type="PANTHER" id="PTHR43802">
    <property type="entry name" value="ENOYL-COA HYDRATASE"/>
    <property type="match status" value="1"/>
</dbReference>
<accession>A0ABZ2LH19</accession>
<dbReference type="RefSeq" id="WP_394838849.1">
    <property type="nucleotide sequence ID" value="NZ_CP089929.1"/>
</dbReference>
<keyword evidence="3" id="KW-1185">Reference proteome</keyword>
<evidence type="ECO:0000256" key="1">
    <source>
        <dbReference type="ARBA" id="ARBA00005254"/>
    </source>
</evidence>
<proteinExistence type="inferred from homology"/>
<dbReference type="EMBL" id="CP089983">
    <property type="protein sequence ID" value="WXB09178.1"/>
    <property type="molecule type" value="Genomic_DNA"/>
</dbReference>
<dbReference type="InterPro" id="IPR001753">
    <property type="entry name" value="Enoyl-CoA_hydra/iso"/>
</dbReference>